<evidence type="ECO:0000256" key="1">
    <source>
        <dbReference type="SAM" id="Phobius"/>
    </source>
</evidence>
<evidence type="ECO:0000313" key="2">
    <source>
        <dbReference type="EMBL" id="MYL62414.1"/>
    </source>
</evidence>
<organism evidence="2 3">
    <name type="scientific">Guptibacillus hwajinpoensis</name>
    <dbReference type="NCBI Taxonomy" id="208199"/>
    <lineage>
        <taxon>Bacteria</taxon>
        <taxon>Bacillati</taxon>
        <taxon>Bacillota</taxon>
        <taxon>Bacilli</taxon>
        <taxon>Bacillales</taxon>
        <taxon>Guptibacillaceae</taxon>
        <taxon>Guptibacillus</taxon>
    </lineage>
</organism>
<accession>A0A845ERI7</accession>
<sequence length="142" mass="15532">MKKTLYSPIMISFILGLLASLIYSIILAAGGYHHTGLAGFFSILTILVAYLLLSTYWLPTLLEIKTTIALGAGITFHVISSFTLVVMMAGTLPEISELLLPYLSTLLISFLIMIVILIAGIILGKVDFTKFTNRDKKMSMKG</sequence>
<protein>
    <submittedName>
        <fullName evidence="2">Uncharacterized protein</fullName>
    </submittedName>
</protein>
<dbReference type="AlphaFoldDB" id="A0A845ERI7"/>
<comment type="caution">
    <text evidence="2">The sequence shown here is derived from an EMBL/GenBank/DDBJ whole genome shotgun (WGS) entry which is preliminary data.</text>
</comment>
<proteinExistence type="predicted"/>
<keyword evidence="1" id="KW-1133">Transmembrane helix</keyword>
<keyword evidence="1" id="KW-0472">Membrane</keyword>
<reference evidence="2 3" key="1">
    <citation type="submission" date="2019-11" db="EMBL/GenBank/DDBJ databases">
        <title>Genome sequences of 17 halophilic strains isolated from different environments.</title>
        <authorList>
            <person name="Furrow R.E."/>
        </authorList>
    </citation>
    <scope>NUCLEOTIDE SEQUENCE [LARGE SCALE GENOMIC DNA]</scope>
    <source>
        <strain evidence="2 3">22506_14_FS</strain>
    </source>
</reference>
<feature type="transmembrane region" description="Helical" evidence="1">
    <location>
        <begin position="38"/>
        <end position="58"/>
    </location>
</feature>
<feature type="transmembrane region" description="Helical" evidence="1">
    <location>
        <begin position="12"/>
        <end position="32"/>
    </location>
</feature>
<keyword evidence="1" id="KW-0812">Transmembrane</keyword>
<feature type="transmembrane region" description="Helical" evidence="1">
    <location>
        <begin position="102"/>
        <end position="124"/>
    </location>
</feature>
<dbReference type="Proteomes" id="UP000447833">
    <property type="component" value="Unassembled WGS sequence"/>
</dbReference>
<name>A0A845ERI7_9BACL</name>
<dbReference type="EMBL" id="WMEY01000001">
    <property type="protein sequence ID" value="MYL62414.1"/>
    <property type="molecule type" value="Genomic_DNA"/>
</dbReference>
<evidence type="ECO:0000313" key="3">
    <source>
        <dbReference type="Proteomes" id="UP000447833"/>
    </source>
</evidence>
<gene>
    <name evidence="2" type="ORF">GLW07_03485</name>
</gene>
<dbReference type="RefSeq" id="WP_160918241.1">
    <property type="nucleotide sequence ID" value="NZ_WMEY01000001.1"/>
</dbReference>
<feature type="transmembrane region" description="Helical" evidence="1">
    <location>
        <begin position="70"/>
        <end position="90"/>
    </location>
</feature>